<keyword evidence="18" id="KW-0732">Signal</keyword>
<evidence type="ECO:0000259" key="19">
    <source>
        <dbReference type="Pfam" id="PF00394"/>
    </source>
</evidence>
<comment type="cofactor">
    <cofactor evidence="1">
        <name>FAD</name>
        <dbReference type="ChEBI" id="CHEBI:57692"/>
    </cofactor>
</comment>
<dbReference type="InterPro" id="IPR006311">
    <property type="entry name" value="TAT_signal"/>
</dbReference>
<keyword evidence="22" id="KW-1185">Reference proteome</keyword>
<dbReference type="InterPro" id="IPR001117">
    <property type="entry name" value="Cu-oxidase_2nd"/>
</dbReference>
<evidence type="ECO:0000256" key="6">
    <source>
        <dbReference type="ARBA" id="ARBA00011882"/>
    </source>
</evidence>
<evidence type="ECO:0000256" key="16">
    <source>
        <dbReference type="ARBA" id="ARBA00049340"/>
    </source>
</evidence>
<comment type="cofactor">
    <cofactor evidence="18">
        <name>Cu(+)</name>
        <dbReference type="ChEBI" id="CHEBI:49552"/>
    </cofactor>
    <text evidence="18">Binds 1 Cu(+) ion.</text>
</comment>
<dbReference type="EC" id="1.7.2.1" evidence="6 18"/>
<dbReference type="InterPro" id="IPR008972">
    <property type="entry name" value="Cupredoxin"/>
</dbReference>
<dbReference type="GO" id="GO:0042128">
    <property type="term" value="P:nitrate assimilation"/>
    <property type="evidence" value="ECO:0007669"/>
    <property type="project" value="UniProtKB-KW"/>
</dbReference>
<keyword evidence="15" id="KW-0534">Nitrate assimilation</keyword>
<dbReference type="Proteomes" id="UP000248795">
    <property type="component" value="Unassembled WGS sequence"/>
</dbReference>
<dbReference type="PANTHER" id="PTHR11709:SF394">
    <property type="entry name" value="FI03373P-RELATED"/>
    <property type="match status" value="1"/>
</dbReference>
<dbReference type="Gene3D" id="2.60.40.420">
    <property type="entry name" value="Cupredoxins - blue copper proteins"/>
    <property type="match status" value="2"/>
</dbReference>
<feature type="binding site" description="type 1 copper site" evidence="17">
    <location>
        <position position="178"/>
    </location>
    <ligand>
        <name>Cu cation</name>
        <dbReference type="ChEBI" id="CHEBI:23378"/>
        <label>1</label>
    </ligand>
</feature>
<feature type="signal peptide" evidence="18">
    <location>
        <begin position="1"/>
        <end position="35"/>
    </location>
</feature>
<dbReference type="PANTHER" id="PTHR11709">
    <property type="entry name" value="MULTI-COPPER OXIDASE"/>
    <property type="match status" value="1"/>
</dbReference>
<dbReference type="UniPathway" id="UPA00652">
    <property type="reaction ID" value="UER00707"/>
</dbReference>
<keyword evidence="13 18" id="KW-0560">Oxidoreductase</keyword>
<evidence type="ECO:0000256" key="12">
    <source>
        <dbReference type="ARBA" id="ARBA00022827"/>
    </source>
</evidence>
<evidence type="ECO:0000256" key="3">
    <source>
        <dbReference type="ARBA" id="ARBA00005127"/>
    </source>
</evidence>
<dbReference type="Pfam" id="PF07732">
    <property type="entry name" value="Cu-oxidase_3"/>
    <property type="match status" value="1"/>
</dbReference>
<feature type="chain" id="PRO_5015797728" description="Copper-containing nitrite reductase" evidence="18">
    <location>
        <begin position="36"/>
        <end position="386"/>
    </location>
</feature>
<dbReference type="InterPro" id="IPR019546">
    <property type="entry name" value="TAT_signal_bac_arc"/>
</dbReference>
<dbReference type="NCBIfam" id="TIGR02376">
    <property type="entry name" value="Cu_nitrite_red"/>
    <property type="match status" value="1"/>
</dbReference>
<keyword evidence="14 17" id="KW-0186">Copper</keyword>
<dbReference type="NCBIfam" id="TIGR01409">
    <property type="entry name" value="TAT_signal_seq"/>
    <property type="match status" value="1"/>
</dbReference>
<dbReference type="InterPro" id="IPR011707">
    <property type="entry name" value="Cu-oxidase-like_N"/>
</dbReference>
<evidence type="ECO:0000256" key="8">
    <source>
        <dbReference type="ARBA" id="ARBA00022630"/>
    </source>
</evidence>
<dbReference type="GO" id="GO:0005507">
    <property type="term" value="F:copper ion binding"/>
    <property type="evidence" value="ECO:0007669"/>
    <property type="project" value="InterPro"/>
</dbReference>
<keyword evidence="10" id="KW-0677">Repeat</keyword>
<evidence type="ECO:0000256" key="2">
    <source>
        <dbReference type="ARBA" id="ARBA00004418"/>
    </source>
</evidence>
<dbReference type="PRINTS" id="PR00695">
    <property type="entry name" value="CUNO2RDTASE"/>
</dbReference>
<evidence type="ECO:0000256" key="4">
    <source>
        <dbReference type="ARBA" id="ARBA00010609"/>
    </source>
</evidence>
<keyword evidence="11" id="KW-0574">Periplasm</keyword>
<dbReference type="PROSITE" id="PS51318">
    <property type="entry name" value="TAT"/>
    <property type="match status" value="1"/>
</dbReference>
<feature type="binding site" description="type 1 copper site" evidence="17">
    <location>
        <position position="137"/>
    </location>
    <ligand>
        <name>Cu cation</name>
        <dbReference type="ChEBI" id="CHEBI:23378"/>
        <label>1</label>
    </ligand>
</feature>
<name>A0A2W2BHQ7_9HYPH</name>
<dbReference type="GO" id="GO:0019333">
    <property type="term" value="P:denitrification pathway"/>
    <property type="evidence" value="ECO:0007669"/>
    <property type="project" value="UniProtKB-UniPathway"/>
</dbReference>
<evidence type="ECO:0000259" key="20">
    <source>
        <dbReference type="Pfam" id="PF07732"/>
    </source>
</evidence>
<feature type="binding site" description="type 1 copper site" evidence="17">
    <location>
        <position position="177"/>
    </location>
    <ligand>
        <name>Cu cation</name>
        <dbReference type="ChEBI" id="CHEBI:23378"/>
        <label>1</label>
    </ligand>
</feature>
<evidence type="ECO:0000256" key="15">
    <source>
        <dbReference type="ARBA" id="ARBA00023063"/>
    </source>
</evidence>
<evidence type="ECO:0000256" key="13">
    <source>
        <dbReference type="ARBA" id="ARBA00023002"/>
    </source>
</evidence>
<dbReference type="SUPFAM" id="SSF49503">
    <property type="entry name" value="Cupredoxins"/>
    <property type="match status" value="2"/>
</dbReference>
<comment type="similarity">
    <text evidence="4 18">Belongs to the multicopper oxidase family.</text>
</comment>
<evidence type="ECO:0000256" key="17">
    <source>
        <dbReference type="PIRSR" id="PIRSR601287-1"/>
    </source>
</evidence>
<dbReference type="AlphaFoldDB" id="A0A2W2BHQ7"/>
<dbReference type="RefSeq" id="WP_111199967.1">
    <property type="nucleotide sequence ID" value="NZ_QKVK01000010.1"/>
</dbReference>
<comment type="pathway">
    <text evidence="3">Nitrogen metabolism; nitrate reduction (denitrification); dinitrogen from nitrate: step 2/4.</text>
</comment>
<evidence type="ECO:0000256" key="7">
    <source>
        <dbReference type="ARBA" id="ARBA00017290"/>
    </source>
</evidence>
<feature type="binding site" description="type 1 copper site" evidence="17">
    <location>
        <position position="193"/>
    </location>
    <ligand>
        <name>Cu cation</name>
        <dbReference type="ChEBI" id="CHEBI:23378"/>
        <label>1</label>
    </ligand>
</feature>
<evidence type="ECO:0000256" key="14">
    <source>
        <dbReference type="ARBA" id="ARBA00023008"/>
    </source>
</evidence>
<dbReference type="GO" id="GO:0042597">
    <property type="term" value="C:periplasmic space"/>
    <property type="evidence" value="ECO:0007669"/>
    <property type="project" value="UniProtKB-SubCell"/>
</dbReference>
<accession>A0A2W2BHQ7</accession>
<evidence type="ECO:0000313" key="21">
    <source>
        <dbReference type="EMBL" id="PZF75447.1"/>
    </source>
</evidence>
<reference evidence="22" key="1">
    <citation type="submission" date="2018-06" db="EMBL/GenBank/DDBJ databases">
        <title>Aestuariibacter litoralis strain KCTC 52945T.</title>
        <authorList>
            <person name="Li X."/>
            <person name="Salam N."/>
            <person name="Li J.-L."/>
            <person name="Chen Y.-M."/>
            <person name="Yang Z.-W."/>
            <person name="Zhang L.-Y."/>
            <person name="Han M.-X."/>
            <person name="Xiao M."/>
            <person name="Li W.-J."/>
        </authorList>
    </citation>
    <scope>NUCLEOTIDE SEQUENCE [LARGE SCALE GENOMIC DNA]</scope>
    <source>
        <strain evidence="22">KCTC 52945</strain>
    </source>
</reference>
<protein>
    <recommendedName>
        <fullName evidence="7 18">Copper-containing nitrite reductase</fullName>
        <ecNumber evidence="6 18">1.7.2.1</ecNumber>
    </recommendedName>
</protein>
<keyword evidence="8" id="KW-0285">Flavoprotein</keyword>
<comment type="caution">
    <text evidence="21">The sequence shown here is derived from an EMBL/GenBank/DDBJ whole genome shotgun (WGS) entry which is preliminary data.</text>
</comment>
<evidence type="ECO:0000256" key="18">
    <source>
        <dbReference type="RuleBase" id="RU365025"/>
    </source>
</evidence>
<evidence type="ECO:0000313" key="22">
    <source>
        <dbReference type="Proteomes" id="UP000248795"/>
    </source>
</evidence>
<evidence type="ECO:0000256" key="5">
    <source>
        <dbReference type="ARBA" id="ARBA00011233"/>
    </source>
</evidence>
<comment type="catalytic activity">
    <reaction evidence="16 18">
        <text>nitric oxide + Fe(III)-[cytochrome c] + H2O = Fe(II)-[cytochrome c] + nitrite + 2 H(+)</text>
        <dbReference type="Rhea" id="RHEA:15233"/>
        <dbReference type="Rhea" id="RHEA-COMP:10350"/>
        <dbReference type="Rhea" id="RHEA-COMP:14399"/>
        <dbReference type="ChEBI" id="CHEBI:15377"/>
        <dbReference type="ChEBI" id="CHEBI:15378"/>
        <dbReference type="ChEBI" id="CHEBI:16301"/>
        <dbReference type="ChEBI" id="CHEBI:16480"/>
        <dbReference type="ChEBI" id="CHEBI:29033"/>
        <dbReference type="ChEBI" id="CHEBI:29034"/>
        <dbReference type="EC" id="1.7.2.1"/>
    </reaction>
</comment>
<feature type="domain" description="Plastocyanin-like" evidence="19">
    <location>
        <begin position="218"/>
        <end position="369"/>
    </location>
</feature>
<keyword evidence="9 17" id="KW-0479">Metal-binding</keyword>
<evidence type="ECO:0000256" key="11">
    <source>
        <dbReference type="ARBA" id="ARBA00022764"/>
    </source>
</evidence>
<keyword evidence="12" id="KW-0274">FAD</keyword>
<evidence type="ECO:0000256" key="10">
    <source>
        <dbReference type="ARBA" id="ARBA00022737"/>
    </source>
</evidence>
<comment type="subunit">
    <text evidence="5 18">Homotrimer.</text>
</comment>
<evidence type="ECO:0000256" key="9">
    <source>
        <dbReference type="ARBA" id="ARBA00022723"/>
    </source>
</evidence>
<organism evidence="21 22">
    <name type="scientific">Aestuariivirga litoralis</name>
    <dbReference type="NCBI Taxonomy" id="2650924"/>
    <lineage>
        <taxon>Bacteria</taxon>
        <taxon>Pseudomonadati</taxon>
        <taxon>Pseudomonadota</taxon>
        <taxon>Alphaproteobacteria</taxon>
        <taxon>Hyphomicrobiales</taxon>
        <taxon>Aestuariivirgaceae</taxon>
        <taxon>Aestuariivirga</taxon>
    </lineage>
</organism>
<feature type="binding site" description="type 1 copper site" evidence="17">
    <location>
        <position position="142"/>
    </location>
    <ligand>
        <name>Cu cation</name>
        <dbReference type="ChEBI" id="CHEBI:23378"/>
        <label>1</label>
    </ligand>
</feature>
<gene>
    <name evidence="21" type="primary">nirK</name>
    <name evidence="21" type="ORF">DK847_18185</name>
</gene>
<sequence>MSNILTQAAGSRRGFLKVTGLAGLATLAATGTAQADEQMETTANPALAAEIAKLPRVKQVLVDPPFVPEHQQKAEGGPRVVEITLPIIEKKMQIDDDGTEIWALTFNGSVPGPMMVVHEGDYVEIKLQNLATNLMEHNIDFHAATGALGGGALTKVQPGEEVVLRWKATKPGVFVYHCAPGDIMIPYHVTHGMNGAIMVLPRDGLKDAAGKPYAYDRAYFIGEQDFYIPRDKDGSFVKYENAGDDMADALEVMRTLTPTHEVFNGKVGALTGEGAMKAKVGETVLFIHAQATRDTRPHLIGGHGDLVWEAGSFNDKPDTNLETWLIRGGSAGAMAYTFRQPGIYAYVNHNLIEAVMLGATAHVVVEGEWDDDLMTQVQKPAPIQAT</sequence>
<dbReference type="InterPro" id="IPR045087">
    <property type="entry name" value="Cu-oxidase_fam"/>
</dbReference>
<feature type="binding site" description="type 1 copper site" evidence="17">
    <location>
        <position position="188"/>
    </location>
    <ligand>
        <name>Cu cation</name>
        <dbReference type="ChEBI" id="CHEBI:23378"/>
        <label>1</label>
    </ligand>
</feature>
<comment type="cofactor">
    <cofactor evidence="18">
        <name>Cu(2+)</name>
        <dbReference type="ChEBI" id="CHEBI:29036"/>
    </cofactor>
    <text evidence="18">Binds 1 Cu(+) ion.</text>
</comment>
<evidence type="ECO:0000256" key="1">
    <source>
        <dbReference type="ARBA" id="ARBA00001974"/>
    </source>
</evidence>
<dbReference type="GO" id="GO:0050421">
    <property type="term" value="F:nitrite reductase (NO-forming) activity"/>
    <property type="evidence" value="ECO:0007669"/>
    <property type="project" value="UniProtKB-EC"/>
</dbReference>
<dbReference type="EMBL" id="QKVK01000010">
    <property type="protein sequence ID" value="PZF75447.1"/>
    <property type="molecule type" value="Genomic_DNA"/>
</dbReference>
<proteinExistence type="inferred from homology"/>
<feature type="domain" description="Plastocyanin-like" evidence="20">
    <location>
        <begin position="96"/>
        <end position="202"/>
    </location>
</feature>
<feature type="binding site" description="type 1 copper site" evidence="17">
    <location>
        <position position="349"/>
    </location>
    <ligand>
        <name>Cu cation</name>
        <dbReference type="ChEBI" id="CHEBI:23378"/>
        <label>1</label>
    </ligand>
</feature>
<dbReference type="Pfam" id="PF00394">
    <property type="entry name" value="Cu-oxidase"/>
    <property type="match status" value="1"/>
</dbReference>
<dbReference type="InterPro" id="IPR001287">
    <property type="entry name" value="NO2-reductase_Cu"/>
</dbReference>
<comment type="subcellular location">
    <subcellularLocation>
        <location evidence="2">Periplasm</location>
    </subcellularLocation>
</comment>